<protein>
    <recommendedName>
        <fullName evidence="6 10">Arsenate reductase</fullName>
        <ecNumber evidence="9 10">1.20.4.4</ecNumber>
    </recommendedName>
</protein>
<keyword evidence="4" id="KW-1015">Disulfide bond</keyword>
<dbReference type="Gene3D" id="3.40.50.2300">
    <property type="match status" value="1"/>
</dbReference>
<dbReference type="PANTHER" id="PTHR43428:SF1">
    <property type="entry name" value="ARSENATE REDUCTASE"/>
    <property type="match status" value="1"/>
</dbReference>
<comment type="similarity">
    <text evidence="8">Belongs to the low molecular weight phosphotyrosine protein phosphatase family. Thioredoxin-coupled ArsC subfamily.</text>
</comment>
<sequence length="144" mass="16144">MANKPLIYFLCTGNSCRSQMAEGWARHFGKDKIEVHSAGIETHGLNPRAVSAMKDAGVDISHHTSDLIDPEILNKADYVITLCGDANDKCPFTPAHVHRLHWGFEDPAKTTGSEEEITAKFHEVRDAIKERVAKFLEEEMNDRL</sequence>
<organism evidence="12 13">
    <name type="scientific">Alicyclobacillus tolerans</name>
    <dbReference type="NCBI Taxonomy" id="90970"/>
    <lineage>
        <taxon>Bacteria</taxon>
        <taxon>Bacillati</taxon>
        <taxon>Bacillota</taxon>
        <taxon>Bacilli</taxon>
        <taxon>Bacillales</taxon>
        <taxon>Alicyclobacillaceae</taxon>
        <taxon>Alicyclobacillus</taxon>
    </lineage>
</organism>
<evidence type="ECO:0000313" key="12">
    <source>
        <dbReference type="EMBL" id="SHL12369.1"/>
    </source>
</evidence>
<evidence type="ECO:0000259" key="11">
    <source>
        <dbReference type="SMART" id="SM00226"/>
    </source>
</evidence>
<dbReference type="CDD" id="cd16345">
    <property type="entry name" value="LMWP_ArsC"/>
    <property type="match status" value="1"/>
</dbReference>
<evidence type="ECO:0000313" key="13">
    <source>
        <dbReference type="Proteomes" id="UP000184016"/>
    </source>
</evidence>
<evidence type="ECO:0000256" key="2">
    <source>
        <dbReference type="ARBA" id="ARBA00022849"/>
    </source>
</evidence>
<dbReference type="EC" id="1.20.4.4" evidence="9 10"/>
<dbReference type="NCBIfam" id="TIGR02691">
    <property type="entry name" value="arsC_pI258_fam"/>
    <property type="match status" value="1"/>
</dbReference>
<evidence type="ECO:0000256" key="8">
    <source>
        <dbReference type="ARBA" id="ARBA00061528"/>
    </source>
</evidence>
<evidence type="ECO:0000256" key="9">
    <source>
        <dbReference type="ARBA" id="ARBA00066655"/>
    </source>
</evidence>
<dbReference type="GO" id="GO:0046685">
    <property type="term" value="P:response to arsenic-containing substance"/>
    <property type="evidence" value="ECO:0007669"/>
    <property type="project" value="UniProtKB-UniRule"/>
</dbReference>
<evidence type="ECO:0000256" key="5">
    <source>
        <dbReference type="ARBA" id="ARBA00023284"/>
    </source>
</evidence>
<evidence type="ECO:0000256" key="10">
    <source>
        <dbReference type="NCBIfam" id="TIGR02691"/>
    </source>
</evidence>
<evidence type="ECO:0000256" key="3">
    <source>
        <dbReference type="ARBA" id="ARBA00023002"/>
    </source>
</evidence>
<accession>A0A1M6Y2N0</accession>
<dbReference type="SUPFAM" id="SSF52788">
    <property type="entry name" value="Phosphotyrosine protein phosphatases I"/>
    <property type="match status" value="1"/>
</dbReference>
<dbReference type="OrthoDB" id="9784339at2"/>
<dbReference type="STRING" id="1830138.SAMN05443507_1413"/>
<dbReference type="FunFam" id="3.40.50.2300:FF:000237">
    <property type="entry name" value="Arsenate reductase"/>
    <property type="match status" value="1"/>
</dbReference>
<keyword evidence="3" id="KW-0560">Oxidoreductase</keyword>
<feature type="domain" description="Phosphotyrosine protein phosphatase I" evidence="11">
    <location>
        <begin position="5"/>
        <end position="138"/>
    </location>
</feature>
<evidence type="ECO:0000256" key="6">
    <source>
        <dbReference type="ARBA" id="ARBA00039879"/>
    </source>
</evidence>
<keyword evidence="1" id="KW-0963">Cytoplasm</keyword>
<name>A0A1M6Y2N0_9BACL</name>
<keyword evidence="5" id="KW-0676">Redox-active center</keyword>
<dbReference type="InterPro" id="IPR036196">
    <property type="entry name" value="Ptyr_pPase_sf"/>
</dbReference>
<dbReference type="InterPro" id="IPR014064">
    <property type="entry name" value="Arsenate_reductase_ArsC"/>
</dbReference>
<comment type="catalytic activity">
    <reaction evidence="7">
        <text>arsenate + [thioredoxin]-dithiol + H(+) = arsenite + [thioredoxin]-disulfide + H2O</text>
        <dbReference type="Rhea" id="RHEA:43848"/>
        <dbReference type="Rhea" id="RHEA-COMP:10698"/>
        <dbReference type="Rhea" id="RHEA-COMP:10700"/>
        <dbReference type="ChEBI" id="CHEBI:15377"/>
        <dbReference type="ChEBI" id="CHEBI:15378"/>
        <dbReference type="ChEBI" id="CHEBI:29242"/>
        <dbReference type="ChEBI" id="CHEBI:29950"/>
        <dbReference type="ChEBI" id="CHEBI:48597"/>
        <dbReference type="ChEBI" id="CHEBI:50058"/>
        <dbReference type="EC" id="1.20.4.4"/>
    </reaction>
</comment>
<dbReference type="PANTHER" id="PTHR43428">
    <property type="entry name" value="ARSENATE REDUCTASE"/>
    <property type="match status" value="1"/>
</dbReference>
<dbReference type="GO" id="GO:0004725">
    <property type="term" value="F:protein tyrosine phosphatase activity"/>
    <property type="evidence" value="ECO:0007669"/>
    <property type="project" value="UniProtKB-UniRule"/>
</dbReference>
<dbReference type="GO" id="GO:0030612">
    <property type="term" value="F:arsenate reductase (thioredoxin) activity"/>
    <property type="evidence" value="ECO:0007669"/>
    <property type="project" value="UniProtKB-UniRule"/>
</dbReference>
<dbReference type="SMART" id="SM00226">
    <property type="entry name" value="LMWPc"/>
    <property type="match status" value="1"/>
</dbReference>
<dbReference type="Proteomes" id="UP000184016">
    <property type="component" value="Unassembled WGS sequence"/>
</dbReference>
<reference evidence="13" key="1">
    <citation type="submission" date="2016-11" db="EMBL/GenBank/DDBJ databases">
        <authorList>
            <person name="Varghese N."/>
            <person name="Submissions S."/>
        </authorList>
    </citation>
    <scope>NUCLEOTIDE SEQUENCE [LARGE SCALE GENOMIC DNA]</scope>
    <source>
        <strain evidence="13">USBA-503</strain>
    </source>
</reference>
<evidence type="ECO:0000256" key="4">
    <source>
        <dbReference type="ARBA" id="ARBA00023157"/>
    </source>
</evidence>
<gene>
    <name evidence="12" type="ORF">SAMN05443507_1413</name>
</gene>
<dbReference type="RefSeq" id="WP_072875365.1">
    <property type="nucleotide sequence ID" value="NZ_FRAF01000041.1"/>
</dbReference>
<dbReference type="InterPro" id="IPR023485">
    <property type="entry name" value="Ptyr_pPase"/>
</dbReference>
<dbReference type="EMBL" id="FRAF01000041">
    <property type="protein sequence ID" value="SHL12369.1"/>
    <property type="molecule type" value="Genomic_DNA"/>
</dbReference>
<dbReference type="Pfam" id="PF01451">
    <property type="entry name" value="LMWPc"/>
    <property type="match status" value="1"/>
</dbReference>
<keyword evidence="13" id="KW-1185">Reference proteome</keyword>
<keyword evidence="2" id="KW-0059">Arsenical resistance</keyword>
<evidence type="ECO:0000256" key="7">
    <source>
        <dbReference type="ARBA" id="ARBA00052766"/>
    </source>
</evidence>
<evidence type="ECO:0000256" key="1">
    <source>
        <dbReference type="ARBA" id="ARBA00022490"/>
    </source>
</evidence>
<dbReference type="AlphaFoldDB" id="A0A1M6Y2N0"/>
<proteinExistence type="inferred from homology"/>